<evidence type="ECO:0000256" key="3">
    <source>
        <dbReference type="ARBA" id="ARBA00022729"/>
    </source>
</evidence>
<evidence type="ECO:0000313" key="7">
    <source>
        <dbReference type="Proteomes" id="UP000700706"/>
    </source>
</evidence>
<comment type="subcellular location">
    <subcellularLocation>
        <location evidence="1">Cell envelope</location>
    </subcellularLocation>
</comment>
<sequence>MMRKTLLAASAAIFALAGVTPASAEETVAVIVKATTSEYWQWVFKGAEEAGRQLGVKVDKLGTPKDDAAGQIAVLENAAGSKPAAIVISPTIFEALGDPIAAVTAAGIPVVVIDSGAKTDQYASFLTTNNEAGGKAAAEAMAACVKERTGKAAGKVGYLTAMAGHESLDSRDRGFVEGLKAYPDITLVGNRVGNNEEAEGMTLTADMLTKDPDLVGLFADNAQMGTGAGASVAEQKLGAKFCLVAFDSDAGELEHLKDGSIYALIVQDPYMMGFAGVWYGYAAAHGVRLPKAVDTGVGTVTKATMNDPALAGLLDVSKRKLGPFLAN</sequence>
<comment type="similarity">
    <text evidence="2">Belongs to the bacterial solute-binding protein 2 family.</text>
</comment>
<dbReference type="Gene3D" id="3.40.50.2300">
    <property type="match status" value="2"/>
</dbReference>
<keyword evidence="3 4" id="KW-0732">Signal</keyword>
<dbReference type="PANTHER" id="PTHR46847:SF1">
    <property type="entry name" value="D-ALLOSE-BINDING PERIPLASMIC PROTEIN-RELATED"/>
    <property type="match status" value="1"/>
</dbReference>
<dbReference type="Pfam" id="PF13407">
    <property type="entry name" value="Peripla_BP_4"/>
    <property type="match status" value="1"/>
</dbReference>
<evidence type="ECO:0000256" key="2">
    <source>
        <dbReference type="ARBA" id="ARBA00007639"/>
    </source>
</evidence>
<organism evidence="6 7">
    <name type="scientific">Inquilinus limosus</name>
    <dbReference type="NCBI Taxonomy" id="171674"/>
    <lineage>
        <taxon>Bacteria</taxon>
        <taxon>Pseudomonadati</taxon>
        <taxon>Pseudomonadota</taxon>
        <taxon>Alphaproteobacteria</taxon>
        <taxon>Rhodospirillales</taxon>
        <taxon>Rhodospirillaceae</taxon>
        <taxon>Inquilinus</taxon>
    </lineage>
</organism>
<feature type="domain" description="Periplasmic binding protein" evidence="5">
    <location>
        <begin position="28"/>
        <end position="286"/>
    </location>
</feature>
<dbReference type="InterPro" id="IPR028082">
    <property type="entry name" value="Peripla_BP_I"/>
</dbReference>
<dbReference type="PANTHER" id="PTHR46847">
    <property type="entry name" value="D-ALLOSE-BINDING PERIPLASMIC PROTEIN-RELATED"/>
    <property type="match status" value="1"/>
</dbReference>
<dbReference type="Proteomes" id="UP000700706">
    <property type="component" value="Unassembled WGS sequence"/>
</dbReference>
<evidence type="ECO:0000256" key="4">
    <source>
        <dbReference type="SAM" id="SignalP"/>
    </source>
</evidence>
<gene>
    <name evidence="6" type="ORF">JF625_01610</name>
</gene>
<dbReference type="SUPFAM" id="SSF53822">
    <property type="entry name" value="Periplasmic binding protein-like I"/>
    <property type="match status" value="1"/>
</dbReference>
<dbReference type="GO" id="GO:0030313">
    <property type="term" value="C:cell envelope"/>
    <property type="evidence" value="ECO:0007669"/>
    <property type="project" value="UniProtKB-SubCell"/>
</dbReference>
<dbReference type="GO" id="GO:0030246">
    <property type="term" value="F:carbohydrate binding"/>
    <property type="evidence" value="ECO:0007669"/>
    <property type="project" value="UniProtKB-ARBA"/>
</dbReference>
<accession>A0A952FGM1</accession>
<protein>
    <submittedName>
        <fullName evidence="6">Substrate-binding domain-containing protein</fullName>
    </submittedName>
</protein>
<proteinExistence type="inferred from homology"/>
<evidence type="ECO:0000313" key="6">
    <source>
        <dbReference type="EMBL" id="MBW8723842.1"/>
    </source>
</evidence>
<dbReference type="AlphaFoldDB" id="A0A952FGM1"/>
<dbReference type="EMBL" id="JAEKLZ010000054">
    <property type="protein sequence ID" value="MBW8723842.1"/>
    <property type="molecule type" value="Genomic_DNA"/>
</dbReference>
<evidence type="ECO:0000256" key="1">
    <source>
        <dbReference type="ARBA" id="ARBA00004196"/>
    </source>
</evidence>
<evidence type="ECO:0000259" key="5">
    <source>
        <dbReference type="Pfam" id="PF13407"/>
    </source>
</evidence>
<comment type="caution">
    <text evidence="6">The sequence shown here is derived from an EMBL/GenBank/DDBJ whole genome shotgun (WGS) entry which is preliminary data.</text>
</comment>
<name>A0A952FGM1_9PROT</name>
<dbReference type="InterPro" id="IPR025997">
    <property type="entry name" value="SBP_2_dom"/>
</dbReference>
<feature type="chain" id="PRO_5037717450" evidence="4">
    <location>
        <begin position="25"/>
        <end position="327"/>
    </location>
</feature>
<reference evidence="6" key="1">
    <citation type="submission" date="2020-06" db="EMBL/GenBank/DDBJ databases">
        <title>Stable isotope informed genome-resolved metagenomics uncovers potential trophic interactions in rhizosphere soil.</title>
        <authorList>
            <person name="Starr E.P."/>
            <person name="Shi S."/>
            <person name="Blazewicz S.J."/>
            <person name="Koch B.J."/>
            <person name="Probst A.J."/>
            <person name="Hungate B.A."/>
            <person name="Pett-Ridge J."/>
            <person name="Firestone M.K."/>
            <person name="Banfield J.F."/>
        </authorList>
    </citation>
    <scope>NUCLEOTIDE SEQUENCE</scope>
    <source>
        <strain evidence="6">YM_69_17</strain>
    </source>
</reference>
<feature type="signal peptide" evidence="4">
    <location>
        <begin position="1"/>
        <end position="24"/>
    </location>
</feature>